<dbReference type="EMBL" id="CP151501">
    <property type="protein sequence ID" value="WZN58538.1"/>
    <property type="molecule type" value="Genomic_DNA"/>
</dbReference>
<evidence type="ECO:0008006" key="5">
    <source>
        <dbReference type="Google" id="ProtNLM"/>
    </source>
</evidence>
<dbReference type="AlphaFoldDB" id="A0AAX4NX65"/>
<protein>
    <recommendedName>
        <fullName evidence="5">Transmembrane protein</fullName>
    </recommendedName>
</protein>
<feature type="compositionally biased region" description="Low complexity" evidence="1">
    <location>
        <begin position="25"/>
        <end position="41"/>
    </location>
</feature>
<dbReference type="PANTHER" id="PTHR35699:SF1">
    <property type="entry name" value="F2J10.10 PROTEIN"/>
    <property type="match status" value="1"/>
</dbReference>
<keyword evidence="2" id="KW-0472">Membrane</keyword>
<dbReference type="Proteomes" id="UP001472866">
    <property type="component" value="Chromosome 01"/>
</dbReference>
<keyword evidence="2" id="KW-0812">Transmembrane</keyword>
<feature type="compositionally biased region" description="Basic and acidic residues" evidence="1">
    <location>
        <begin position="50"/>
        <end position="62"/>
    </location>
</feature>
<keyword evidence="4" id="KW-1185">Reference proteome</keyword>
<sequence>MTVTRLVPRGYGRLSLPARGPFTRGAGVAVCGPSSSSSGGPRNNVLVRSGIDKDDLPEEGKPGTESMESLFAQELEKRSLSFDEEEESSSGGQLDKSRALQSEGLEGLPDRARELLTLGSTFFLAFLPLGTVVAVIFATLAFGLGDSFVRQGGSAPPPYVDPDELLQPSQAPGAPFVRFRRNYTDYGQADGQGGSEEEAAAESLEPAGEDPPAEEEVTSAVAE</sequence>
<proteinExistence type="predicted"/>
<gene>
    <name evidence="3" type="ORF">HKI87_01g00610</name>
</gene>
<feature type="transmembrane region" description="Helical" evidence="2">
    <location>
        <begin position="121"/>
        <end position="144"/>
    </location>
</feature>
<evidence type="ECO:0000313" key="3">
    <source>
        <dbReference type="EMBL" id="WZN58538.1"/>
    </source>
</evidence>
<organism evidence="3 4">
    <name type="scientific">Chloropicon roscoffensis</name>
    <dbReference type="NCBI Taxonomy" id="1461544"/>
    <lineage>
        <taxon>Eukaryota</taxon>
        <taxon>Viridiplantae</taxon>
        <taxon>Chlorophyta</taxon>
        <taxon>Chloropicophyceae</taxon>
        <taxon>Chloropicales</taxon>
        <taxon>Chloropicaceae</taxon>
        <taxon>Chloropicon</taxon>
    </lineage>
</organism>
<name>A0AAX4NX65_9CHLO</name>
<feature type="region of interest" description="Disordered" evidence="1">
    <location>
        <begin position="1"/>
        <end position="70"/>
    </location>
</feature>
<accession>A0AAX4NX65</accession>
<reference evidence="3 4" key="1">
    <citation type="submission" date="2024-03" db="EMBL/GenBank/DDBJ databases">
        <title>Complete genome sequence of the green alga Chloropicon roscoffensis RCC1871.</title>
        <authorList>
            <person name="Lemieux C."/>
            <person name="Pombert J.-F."/>
            <person name="Otis C."/>
            <person name="Turmel M."/>
        </authorList>
    </citation>
    <scope>NUCLEOTIDE SEQUENCE [LARGE SCALE GENOMIC DNA]</scope>
    <source>
        <strain evidence="3 4">RCC1871</strain>
    </source>
</reference>
<evidence type="ECO:0000256" key="1">
    <source>
        <dbReference type="SAM" id="MobiDB-lite"/>
    </source>
</evidence>
<keyword evidence="2" id="KW-1133">Transmembrane helix</keyword>
<evidence type="ECO:0000313" key="4">
    <source>
        <dbReference type="Proteomes" id="UP001472866"/>
    </source>
</evidence>
<feature type="compositionally biased region" description="Acidic residues" evidence="1">
    <location>
        <begin position="207"/>
        <end position="217"/>
    </location>
</feature>
<feature type="region of interest" description="Disordered" evidence="1">
    <location>
        <begin position="185"/>
        <end position="223"/>
    </location>
</feature>
<dbReference type="PANTHER" id="PTHR35699">
    <property type="entry name" value="F2J10.10 PROTEIN"/>
    <property type="match status" value="1"/>
</dbReference>
<evidence type="ECO:0000256" key="2">
    <source>
        <dbReference type="SAM" id="Phobius"/>
    </source>
</evidence>